<dbReference type="AlphaFoldDB" id="A0A059XSU9"/>
<accession>A0A059XSU9</accession>
<reference evidence="4" key="1">
    <citation type="submission" date="2014-02" db="EMBL/GenBank/DDBJ databases">
        <title>Complete genome sequence and comparative genomic analysis of the nitrogen-fixing bacterium Leptospirillum ferriphilum YSK.</title>
        <authorList>
            <person name="Guo X."/>
            <person name="Yin H."/>
            <person name="Liang Y."/>
            <person name="Hu Q."/>
            <person name="Ma L."/>
            <person name="Xiao Y."/>
            <person name="Zhang X."/>
            <person name="Qiu G."/>
            <person name="Liu X."/>
        </authorList>
    </citation>
    <scope>NUCLEOTIDE SEQUENCE [LARGE SCALE GENOMIC DNA]</scope>
    <source>
        <strain evidence="4">YSK</strain>
    </source>
</reference>
<gene>
    <name evidence="3" type="ORF">Y981_05690</name>
</gene>
<feature type="compositionally biased region" description="Basic and acidic residues" evidence="1">
    <location>
        <begin position="47"/>
        <end position="56"/>
    </location>
</feature>
<evidence type="ECO:0000256" key="1">
    <source>
        <dbReference type="SAM" id="MobiDB-lite"/>
    </source>
</evidence>
<evidence type="ECO:0000313" key="3">
    <source>
        <dbReference type="EMBL" id="AIA31679.1"/>
    </source>
</evidence>
<keyword evidence="2" id="KW-1133">Transmembrane helix</keyword>
<feature type="region of interest" description="Disordered" evidence="1">
    <location>
        <begin position="47"/>
        <end position="83"/>
    </location>
</feature>
<evidence type="ECO:0000313" key="4">
    <source>
        <dbReference type="Proteomes" id="UP000027059"/>
    </source>
</evidence>
<dbReference type="RefSeq" id="WP_014960919.1">
    <property type="nucleotide sequence ID" value="NZ_CP007243.1"/>
</dbReference>
<dbReference type="KEGG" id="lfp:Y981_05690"/>
<keyword evidence="2" id="KW-0812">Transmembrane</keyword>
<proteinExistence type="predicted"/>
<keyword evidence="4" id="KW-1185">Reference proteome</keyword>
<protein>
    <submittedName>
        <fullName evidence="3">Uncharacterized protein</fullName>
    </submittedName>
</protein>
<sequence>MDFFSRLNLNSIVNYAIILTGLMILIFLVSISISRFVKHEKVLQKKLPPDLPKRDPWGYPIEEEPPQPSKNGHSTFSGLSGKH</sequence>
<dbReference type="EMBL" id="CP007243">
    <property type="protein sequence ID" value="AIA31679.1"/>
    <property type="molecule type" value="Genomic_DNA"/>
</dbReference>
<name>A0A059XSU9_9BACT</name>
<feature type="compositionally biased region" description="Polar residues" evidence="1">
    <location>
        <begin position="69"/>
        <end position="83"/>
    </location>
</feature>
<keyword evidence="2" id="KW-0472">Membrane</keyword>
<dbReference type="HOGENOM" id="CLU_2538449_0_0_0"/>
<dbReference type="OrthoDB" id="9932798at2"/>
<evidence type="ECO:0000256" key="2">
    <source>
        <dbReference type="SAM" id="Phobius"/>
    </source>
</evidence>
<organism evidence="3 4">
    <name type="scientific">Leptospirillum ferriphilum YSK</name>
    <dbReference type="NCBI Taxonomy" id="1441628"/>
    <lineage>
        <taxon>Bacteria</taxon>
        <taxon>Pseudomonadati</taxon>
        <taxon>Nitrospirota</taxon>
        <taxon>Nitrospiria</taxon>
        <taxon>Nitrospirales</taxon>
        <taxon>Nitrospiraceae</taxon>
        <taxon>Leptospirillum</taxon>
    </lineage>
</organism>
<feature type="transmembrane region" description="Helical" evidence="2">
    <location>
        <begin position="12"/>
        <end position="37"/>
    </location>
</feature>
<reference evidence="3 4" key="2">
    <citation type="journal article" date="2015" name="Biomed. Res. Int.">
        <title>Effects of Arsenite Resistance on the Growth and Functional Gene Expression of Leptospirillum ferriphilum and Acidithiobacillus thiooxidans in Pure Culture and Coculture.</title>
        <authorList>
            <person name="Jiang H."/>
            <person name="Liang Y."/>
            <person name="Yin H."/>
            <person name="Xiao Y."/>
            <person name="Guo X."/>
            <person name="Xu Y."/>
            <person name="Hu Q."/>
            <person name="Liu H."/>
            <person name="Liu X."/>
        </authorList>
    </citation>
    <scope>NUCLEOTIDE SEQUENCE [LARGE SCALE GENOMIC DNA]</scope>
    <source>
        <strain evidence="3 4">YSK</strain>
    </source>
</reference>
<dbReference type="Proteomes" id="UP000027059">
    <property type="component" value="Chromosome"/>
</dbReference>